<comment type="function">
    <text evidence="10">Probable rhomboid-type serine protease that catalyzes intramembrane proteolysis.</text>
</comment>
<evidence type="ECO:0000256" key="7">
    <source>
        <dbReference type="ARBA" id="ARBA00022801"/>
    </source>
</evidence>
<evidence type="ECO:0000256" key="5">
    <source>
        <dbReference type="ARBA" id="ARBA00022670"/>
    </source>
</evidence>
<evidence type="ECO:0000256" key="10">
    <source>
        <dbReference type="ARBA" id="ARBA00037147"/>
    </source>
</evidence>
<dbReference type="EC" id="3.4.21.105" evidence="4"/>
<evidence type="ECO:0000256" key="1">
    <source>
        <dbReference type="ARBA" id="ARBA00000156"/>
    </source>
</evidence>
<dbReference type="Gene3D" id="1.20.1540.10">
    <property type="entry name" value="Rhomboid-like"/>
    <property type="match status" value="1"/>
</dbReference>
<feature type="transmembrane region" description="Helical" evidence="14">
    <location>
        <begin position="56"/>
        <end position="79"/>
    </location>
</feature>
<evidence type="ECO:0000256" key="11">
    <source>
        <dbReference type="ARBA" id="ARBA00039804"/>
    </source>
</evidence>
<dbReference type="PANTHER" id="PTHR43066">
    <property type="entry name" value="RHOMBOID-RELATED PROTEIN"/>
    <property type="match status" value="1"/>
</dbReference>
<dbReference type="Proteomes" id="UP000750522">
    <property type="component" value="Unassembled WGS sequence"/>
</dbReference>
<evidence type="ECO:0000256" key="3">
    <source>
        <dbReference type="ARBA" id="ARBA00009045"/>
    </source>
</evidence>
<proteinExistence type="inferred from homology"/>
<dbReference type="GO" id="GO:0006508">
    <property type="term" value="P:proteolysis"/>
    <property type="evidence" value="ECO:0007669"/>
    <property type="project" value="UniProtKB-KW"/>
</dbReference>
<evidence type="ECO:0000256" key="13">
    <source>
        <dbReference type="SAM" id="MobiDB-lite"/>
    </source>
</evidence>
<feature type="compositionally biased region" description="Polar residues" evidence="13">
    <location>
        <begin position="237"/>
        <end position="252"/>
    </location>
</feature>
<dbReference type="GO" id="GO:0005794">
    <property type="term" value="C:Golgi apparatus"/>
    <property type="evidence" value="ECO:0007669"/>
    <property type="project" value="UniProtKB-SubCell"/>
</dbReference>
<evidence type="ECO:0000256" key="8">
    <source>
        <dbReference type="ARBA" id="ARBA00022989"/>
    </source>
</evidence>
<evidence type="ECO:0000256" key="6">
    <source>
        <dbReference type="ARBA" id="ARBA00022692"/>
    </source>
</evidence>
<evidence type="ECO:0000256" key="14">
    <source>
        <dbReference type="SAM" id="Phobius"/>
    </source>
</evidence>
<comment type="caution">
    <text evidence="16">The sequence shown here is derived from an EMBL/GenBank/DDBJ whole genome shotgun (WGS) entry which is preliminary data.</text>
</comment>
<feature type="transmembrane region" description="Helical" evidence="14">
    <location>
        <begin position="124"/>
        <end position="153"/>
    </location>
</feature>
<feature type="domain" description="Peptidase S54 rhomboid" evidence="15">
    <location>
        <begin position="16"/>
        <end position="155"/>
    </location>
</feature>
<feature type="region of interest" description="Disordered" evidence="13">
    <location>
        <begin position="205"/>
        <end position="252"/>
    </location>
</feature>
<evidence type="ECO:0000256" key="12">
    <source>
        <dbReference type="ARBA" id="ARBA00042081"/>
    </source>
</evidence>
<dbReference type="EMBL" id="QQZK01000067">
    <property type="protein sequence ID" value="KAF5098849.1"/>
    <property type="molecule type" value="Genomic_DNA"/>
</dbReference>
<dbReference type="GO" id="GO:0004252">
    <property type="term" value="F:serine-type endopeptidase activity"/>
    <property type="evidence" value="ECO:0007669"/>
    <property type="project" value="InterPro"/>
</dbReference>
<evidence type="ECO:0000256" key="9">
    <source>
        <dbReference type="ARBA" id="ARBA00023136"/>
    </source>
</evidence>
<accession>A0A9P5G3J5</accession>
<comment type="similarity">
    <text evidence="3">Belongs to the peptidase S54 family.</text>
</comment>
<keyword evidence="7" id="KW-0378">Hydrolase</keyword>
<reference evidence="16" key="1">
    <citation type="journal article" date="2020" name="Front. Microbiol.">
        <title>Phenotypic and Genetic Characterization of the Cheese Ripening Yeast Geotrichum candidum.</title>
        <authorList>
            <person name="Perkins V."/>
            <person name="Vignola S."/>
            <person name="Lessard M.H."/>
            <person name="Plante P.L."/>
            <person name="Corbeil J."/>
            <person name="Dugat-Bony E."/>
            <person name="Frenette M."/>
            <person name="Labrie S."/>
        </authorList>
    </citation>
    <scope>NUCLEOTIDE SEQUENCE</scope>
    <source>
        <strain evidence="16">LMA-70</strain>
    </source>
</reference>
<gene>
    <name evidence="16" type="ORF">DV451_003200</name>
</gene>
<name>A0A9P5G3J5_GEOCN</name>
<feature type="compositionally biased region" description="Low complexity" evidence="13">
    <location>
        <begin position="218"/>
        <end position="236"/>
    </location>
</feature>
<dbReference type="Pfam" id="PF01694">
    <property type="entry name" value="Rhomboid"/>
    <property type="match status" value="1"/>
</dbReference>
<reference evidence="16" key="2">
    <citation type="submission" date="2020-01" db="EMBL/GenBank/DDBJ databases">
        <authorList>
            <person name="Perkins V."/>
            <person name="Lessard M.-H."/>
            <person name="Dugat-Bony E."/>
            <person name="Frenette M."/>
            <person name="Labrie S."/>
        </authorList>
    </citation>
    <scope>NUCLEOTIDE SEQUENCE</scope>
    <source>
        <strain evidence="16">LMA-70</strain>
    </source>
</reference>
<dbReference type="InterPro" id="IPR035952">
    <property type="entry name" value="Rhomboid-like_sf"/>
</dbReference>
<keyword evidence="8 14" id="KW-1133">Transmembrane helix</keyword>
<keyword evidence="9 14" id="KW-0472">Membrane</keyword>
<evidence type="ECO:0000313" key="17">
    <source>
        <dbReference type="Proteomes" id="UP000750522"/>
    </source>
</evidence>
<evidence type="ECO:0000259" key="15">
    <source>
        <dbReference type="Pfam" id="PF01694"/>
    </source>
</evidence>
<dbReference type="InterPro" id="IPR022764">
    <property type="entry name" value="Peptidase_S54_rhomboid_dom"/>
</dbReference>
<evidence type="ECO:0000256" key="2">
    <source>
        <dbReference type="ARBA" id="ARBA00004257"/>
    </source>
</evidence>
<comment type="subcellular location">
    <subcellularLocation>
        <location evidence="2">Golgi apparatus</location>
        <location evidence="2">cis-Golgi network membrane</location>
        <topology evidence="2">Multi-pass membrane protein</topology>
    </subcellularLocation>
</comment>
<keyword evidence="5" id="KW-0645">Protease</keyword>
<keyword evidence="6 14" id="KW-0812">Transmembrane</keyword>
<evidence type="ECO:0000313" key="16">
    <source>
        <dbReference type="EMBL" id="KAF5098849.1"/>
    </source>
</evidence>
<evidence type="ECO:0000256" key="4">
    <source>
        <dbReference type="ARBA" id="ARBA00013039"/>
    </source>
</evidence>
<protein>
    <recommendedName>
        <fullName evidence="11">Rhomboid-type serine protease 2</fullName>
        <ecNumber evidence="4">3.4.21.105</ecNumber>
    </recommendedName>
    <alternativeName>
        <fullName evidence="12">Rhomboid protein 2</fullName>
    </alternativeName>
</protein>
<organism evidence="16 17">
    <name type="scientific">Geotrichum candidum</name>
    <name type="common">Oospora lactis</name>
    <name type="synonym">Dipodascus geotrichum</name>
    <dbReference type="NCBI Taxonomy" id="1173061"/>
    <lineage>
        <taxon>Eukaryota</taxon>
        <taxon>Fungi</taxon>
        <taxon>Dikarya</taxon>
        <taxon>Ascomycota</taxon>
        <taxon>Saccharomycotina</taxon>
        <taxon>Dipodascomycetes</taxon>
        <taxon>Dipodascales</taxon>
        <taxon>Dipodascaceae</taxon>
        <taxon>Geotrichum</taxon>
    </lineage>
</organism>
<feature type="transmembrane region" description="Helical" evidence="14">
    <location>
        <begin position="20"/>
        <end position="44"/>
    </location>
</feature>
<dbReference type="AlphaFoldDB" id="A0A9P5G3J5"/>
<dbReference type="PANTHER" id="PTHR43066:SF1">
    <property type="entry name" value="RHOMBOID PROTEIN 2"/>
    <property type="match status" value="1"/>
</dbReference>
<sequence>MNESLALNSRLLTNFELNRLTWYPMLHLNLLHLGLNLWAFVPLLSSFELSNGTVRTGVVLNVLATLTGLAYALIGLVFFPDASVLGSSAWVFSFMGYFTYLEQSAMPTTSITGNFKIPTWTKPFIVLIVTAIILPGSSFLGHLLGLVFGFLLAMGKLKFMVEPPGKVILWIEKRIDFLIKLIQQKFYYVKEADAIEIRKGESQSIPLHAVGPSGSGAGAASRPAAAAASASPKKSGNPFQGQGNVLGNTDSN</sequence>
<dbReference type="GO" id="GO:0016020">
    <property type="term" value="C:membrane"/>
    <property type="evidence" value="ECO:0007669"/>
    <property type="project" value="InterPro"/>
</dbReference>
<comment type="catalytic activity">
    <reaction evidence="1">
        <text>Cleaves type-1 transmembrane domains using a catalytic dyad composed of serine and histidine that are contributed by different transmembrane domains.</text>
        <dbReference type="EC" id="3.4.21.105"/>
    </reaction>
</comment>
<dbReference type="SUPFAM" id="SSF144091">
    <property type="entry name" value="Rhomboid-like"/>
    <property type="match status" value="1"/>
</dbReference>